<evidence type="ECO:0000313" key="2">
    <source>
        <dbReference type="EMBL" id="MBP3191471.1"/>
    </source>
</evidence>
<proteinExistence type="predicted"/>
<dbReference type="RefSeq" id="WP_210510013.1">
    <property type="nucleotide sequence ID" value="NZ_JAFIDN010000001.1"/>
</dbReference>
<reference evidence="2" key="1">
    <citation type="submission" date="2021-02" db="EMBL/GenBank/DDBJ databases">
        <title>Natronogracilivirga saccharolytica gen. nov. sp. nov. a new anaerobic, haloalkiliphilic carbohydrate-fermenting bacterium from soda lake and proposing of Cyclonatronumiaceae fam. nov. in the phylum Balneolaeota.</title>
        <authorList>
            <person name="Zhilina T.N."/>
            <person name="Sorokin D.Y."/>
            <person name="Zavarzina D.G."/>
            <person name="Toshchakov S.V."/>
            <person name="Kublanov I.V."/>
        </authorList>
    </citation>
    <scope>NUCLEOTIDE SEQUENCE</scope>
    <source>
        <strain evidence="2">Z-1702</strain>
    </source>
</reference>
<accession>A0A8J7S7C4</accession>
<feature type="transmembrane region" description="Helical" evidence="1">
    <location>
        <begin position="6"/>
        <end position="25"/>
    </location>
</feature>
<evidence type="ECO:0000313" key="3">
    <source>
        <dbReference type="Proteomes" id="UP000673975"/>
    </source>
</evidence>
<organism evidence="2 3">
    <name type="scientific">Natronogracilivirga saccharolytica</name>
    <dbReference type="NCBI Taxonomy" id="2812953"/>
    <lineage>
        <taxon>Bacteria</taxon>
        <taxon>Pseudomonadati</taxon>
        <taxon>Balneolota</taxon>
        <taxon>Balneolia</taxon>
        <taxon>Balneolales</taxon>
        <taxon>Cyclonatronaceae</taxon>
        <taxon>Natronogracilivirga</taxon>
    </lineage>
</organism>
<gene>
    <name evidence="2" type="ORF">NATSA_02225</name>
</gene>
<keyword evidence="1" id="KW-0472">Membrane</keyword>
<comment type="caution">
    <text evidence="2">The sequence shown here is derived from an EMBL/GenBank/DDBJ whole genome shotgun (WGS) entry which is preliminary data.</text>
</comment>
<keyword evidence="3" id="KW-1185">Reference proteome</keyword>
<feature type="transmembrane region" description="Helical" evidence="1">
    <location>
        <begin position="45"/>
        <end position="68"/>
    </location>
</feature>
<sequence>MIQLATIHLAIVALVTLGTTMIMVVTASNALRLRNVELSWSAGKLFGYPLFATIFLLFSVSLTALVYVQQLHHHTVTLMCYNWIGITWFITSHLMSRRYVTDHGIVKNVNDPSQTVAWNRIMDYVERNEGKNQTYVFFYPDHLQADRSRNIRLEIDIPIEKRLSFGHIIQRKLGRRFHLGELESTDIKQLKL</sequence>
<dbReference type="AlphaFoldDB" id="A0A8J7S7C4"/>
<dbReference type="Proteomes" id="UP000673975">
    <property type="component" value="Unassembled WGS sequence"/>
</dbReference>
<protein>
    <submittedName>
        <fullName evidence="2">Uncharacterized protein</fullName>
    </submittedName>
</protein>
<keyword evidence="1" id="KW-0812">Transmembrane</keyword>
<dbReference type="EMBL" id="JAFIDN010000001">
    <property type="protein sequence ID" value="MBP3191471.1"/>
    <property type="molecule type" value="Genomic_DNA"/>
</dbReference>
<name>A0A8J7S7C4_9BACT</name>
<evidence type="ECO:0000256" key="1">
    <source>
        <dbReference type="SAM" id="Phobius"/>
    </source>
</evidence>
<keyword evidence="1" id="KW-1133">Transmembrane helix</keyword>